<evidence type="ECO:0000313" key="1">
    <source>
        <dbReference type="EMBL" id="KIO29593.1"/>
    </source>
</evidence>
<dbReference type="HOGENOM" id="CLU_1826714_0_0_1"/>
<keyword evidence="2" id="KW-1185">Reference proteome</keyword>
<sequence length="141" mass="15738">MPGEPRPELRLALSVEDELSGFDTLAEFKDWEVVTELSVELHVANRNQVASQLLHWLATPHTSASGATGIPFPRLRRVDTESLEYAGGQAIVDMIKTRFSTPGVNPPENVITRSSGGERSFEWPDLDEIRGLFWLESICFV</sequence>
<protein>
    <submittedName>
        <fullName evidence="1">Uncharacterized protein</fullName>
    </submittedName>
</protein>
<proteinExistence type="predicted"/>
<dbReference type="EMBL" id="KN822981">
    <property type="protein sequence ID" value="KIO29593.1"/>
    <property type="molecule type" value="Genomic_DNA"/>
</dbReference>
<gene>
    <name evidence="1" type="ORF">M407DRAFT_242569</name>
</gene>
<dbReference type="AlphaFoldDB" id="A0A0C3L6V7"/>
<reference evidence="1 2" key="1">
    <citation type="submission" date="2014-04" db="EMBL/GenBank/DDBJ databases">
        <authorList>
            <consortium name="DOE Joint Genome Institute"/>
            <person name="Kuo A."/>
            <person name="Girlanda M."/>
            <person name="Perotto S."/>
            <person name="Kohler A."/>
            <person name="Nagy L.G."/>
            <person name="Floudas D."/>
            <person name="Copeland A."/>
            <person name="Barry K.W."/>
            <person name="Cichocki N."/>
            <person name="Veneault-Fourrey C."/>
            <person name="LaButti K."/>
            <person name="Lindquist E.A."/>
            <person name="Lipzen A."/>
            <person name="Lundell T."/>
            <person name="Morin E."/>
            <person name="Murat C."/>
            <person name="Sun H."/>
            <person name="Tunlid A."/>
            <person name="Henrissat B."/>
            <person name="Grigoriev I.V."/>
            <person name="Hibbett D.S."/>
            <person name="Martin F."/>
            <person name="Nordberg H.P."/>
            <person name="Cantor M.N."/>
            <person name="Hua S.X."/>
        </authorList>
    </citation>
    <scope>NUCLEOTIDE SEQUENCE [LARGE SCALE GENOMIC DNA]</scope>
    <source>
        <strain evidence="1 2">MUT 4182</strain>
    </source>
</reference>
<evidence type="ECO:0000313" key="2">
    <source>
        <dbReference type="Proteomes" id="UP000054248"/>
    </source>
</evidence>
<accession>A0A0C3L6V7</accession>
<dbReference type="Proteomes" id="UP000054248">
    <property type="component" value="Unassembled WGS sequence"/>
</dbReference>
<organism evidence="1 2">
    <name type="scientific">Tulasnella calospora MUT 4182</name>
    <dbReference type="NCBI Taxonomy" id="1051891"/>
    <lineage>
        <taxon>Eukaryota</taxon>
        <taxon>Fungi</taxon>
        <taxon>Dikarya</taxon>
        <taxon>Basidiomycota</taxon>
        <taxon>Agaricomycotina</taxon>
        <taxon>Agaricomycetes</taxon>
        <taxon>Cantharellales</taxon>
        <taxon>Tulasnellaceae</taxon>
        <taxon>Tulasnella</taxon>
    </lineage>
</organism>
<reference evidence="2" key="2">
    <citation type="submission" date="2015-01" db="EMBL/GenBank/DDBJ databases">
        <title>Evolutionary Origins and Diversification of the Mycorrhizal Mutualists.</title>
        <authorList>
            <consortium name="DOE Joint Genome Institute"/>
            <consortium name="Mycorrhizal Genomics Consortium"/>
            <person name="Kohler A."/>
            <person name="Kuo A."/>
            <person name="Nagy L.G."/>
            <person name="Floudas D."/>
            <person name="Copeland A."/>
            <person name="Barry K.W."/>
            <person name="Cichocki N."/>
            <person name="Veneault-Fourrey C."/>
            <person name="LaButti K."/>
            <person name="Lindquist E.A."/>
            <person name="Lipzen A."/>
            <person name="Lundell T."/>
            <person name="Morin E."/>
            <person name="Murat C."/>
            <person name="Riley R."/>
            <person name="Ohm R."/>
            <person name="Sun H."/>
            <person name="Tunlid A."/>
            <person name="Henrissat B."/>
            <person name="Grigoriev I.V."/>
            <person name="Hibbett D.S."/>
            <person name="Martin F."/>
        </authorList>
    </citation>
    <scope>NUCLEOTIDE SEQUENCE [LARGE SCALE GENOMIC DNA]</scope>
    <source>
        <strain evidence="2">MUT 4182</strain>
    </source>
</reference>
<name>A0A0C3L6V7_9AGAM</name>